<evidence type="ECO:0000313" key="1">
    <source>
        <dbReference type="EMBL" id="KAI8663431.1"/>
    </source>
</evidence>
<dbReference type="Proteomes" id="UP001065298">
    <property type="component" value="Chromosome 7"/>
</dbReference>
<reference evidence="1" key="1">
    <citation type="submission" date="2022-06" db="EMBL/GenBank/DDBJ databases">
        <title>Fusarium solani species complex genomes reveal bases of compartmentalisation and animal pathogenesis.</title>
        <authorList>
            <person name="Tsai I.J."/>
        </authorList>
    </citation>
    <scope>NUCLEOTIDE SEQUENCE</scope>
    <source>
        <strain evidence="1">Fu6.1</strain>
    </source>
</reference>
<dbReference type="EMBL" id="CM046509">
    <property type="protein sequence ID" value="KAI8663431.1"/>
    <property type="molecule type" value="Genomic_DNA"/>
</dbReference>
<comment type="caution">
    <text evidence="1">The sequence shown here is derived from an EMBL/GenBank/DDBJ whole genome shotgun (WGS) entry which is preliminary data.</text>
</comment>
<evidence type="ECO:0000313" key="2">
    <source>
        <dbReference type="Proteomes" id="UP001065298"/>
    </source>
</evidence>
<gene>
    <name evidence="1" type="ORF">NCS57_00943900</name>
</gene>
<organism evidence="1 2">
    <name type="scientific">Fusarium keratoplasticum</name>
    <dbReference type="NCBI Taxonomy" id="1328300"/>
    <lineage>
        <taxon>Eukaryota</taxon>
        <taxon>Fungi</taxon>
        <taxon>Dikarya</taxon>
        <taxon>Ascomycota</taxon>
        <taxon>Pezizomycotina</taxon>
        <taxon>Sordariomycetes</taxon>
        <taxon>Hypocreomycetidae</taxon>
        <taxon>Hypocreales</taxon>
        <taxon>Nectriaceae</taxon>
        <taxon>Fusarium</taxon>
        <taxon>Fusarium solani species complex</taxon>
    </lineage>
</organism>
<name>A0ACC0QQI6_9HYPO</name>
<accession>A0ACC0QQI6</accession>
<protein>
    <submittedName>
        <fullName evidence="1">Uncharacterized protein</fullName>
    </submittedName>
</protein>
<proteinExistence type="predicted"/>
<keyword evidence="2" id="KW-1185">Reference proteome</keyword>
<sequence length="335" mass="38733">MTDSPRLLNINKQLGPFVEDPMRFRSELGKHDGLIAGDFVRNFFEFGRWEVTTLLLYVEQGLKSQGFIDYLRDHEGYRTKSQQPRILERNKAPGFYIVIKATIGPPIINLINEAYTTAGLNVISWNKAYSLLPIPTVLRHKFYPIKPFDNALGQTLRRRAKWGWTTRDMLWPDQTTQFISQKQCRQIGGPSSLVINLGNVPPGECTPDYVLDGSVFSVVWKWSATTRRLSVSIQPAVESTALRYAYTNGGGGQAWRSWEKFLRDRLDRWVYVEIAKMSQEERPPGFYFMAPGNYRVSIPSGYELPDTWDYADDQIISWFQEWERAEGTDHNFYGY</sequence>